<evidence type="ECO:0000313" key="1">
    <source>
        <dbReference type="EMBL" id="CDF35840.1"/>
    </source>
</evidence>
<dbReference type="GeneID" id="17323389"/>
<name>R7QEI3_CHOCR</name>
<accession>R7QEI3</accession>
<organism evidence="1 2">
    <name type="scientific">Chondrus crispus</name>
    <name type="common">Carrageen Irish moss</name>
    <name type="synonym">Polymorpha crispa</name>
    <dbReference type="NCBI Taxonomy" id="2769"/>
    <lineage>
        <taxon>Eukaryota</taxon>
        <taxon>Rhodophyta</taxon>
        <taxon>Florideophyceae</taxon>
        <taxon>Rhodymeniophycidae</taxon>
        <taxon>Gigartinales</taxon>
        <taxon>Gigartinaceae</taxon>
        <taxon>Chondrus</taxon>
    </lineage>
</organism>
<proteinExistence type="predicted"/>
<gene>
    <name evidence="1" type="ORF">CHC_T00004288001</name>
</gene>
<dbReference type="EMBL" id="HG001749">
    <property type="protein sequence ID" value="CDF35840.1"/>
    <property type="molecule type" value="Genomic_DNA"/>
</dbReference>
<dbReference type="Gramene" id="CDF35840">
    <property type="protein sequence ID" value="CDF35840"/>
    <property type="gene ID" value="CHC_T00004288001"/>
</dbReference>
<dbReference type="Proteomes" id="UP000012073">
    <property type="component" value="Unassembled WGS sequence"/>
</dbReference>
<dbReference type="AlphaFoldDB" id="R7QEI3"/>
<keyword evidence="2" id="KW-1185">Reference proteome</keyword>
<evidence type="ECO:0000313" key="2">
    <source>
        <dbReference type="Proteomes" id="UP000012073"/>
    </source>
</evidence>
<reference evidence="2" key="1">
    <citation type="journal article" date="2013" name="Proc. Natl. Acad. Sci. U.S.A.">
        <title>Genome structure and metabolic features in the red seaweed Chondrus crispus shed light on evolution of the Archaeplastida.</title>
        <authorList>
            <person name="Collen J."/>
            <person name="Porcel B."/>
            <person name="Carre W."/>
            <person name="Ball S.G."/>
            <person name="Chaparro C."/>
            <person name="Tonon T."/>
            <person name="Barbeyron T."/>
            <person name="Michel G."/>
            <person name="Noel B."/>
            <person name="Valentin K."/>
            <person name="Elias M."/>
            <person name="Artiguenave F."/>
            <person name="Arun A."/>
            <person name="Aury J.M."/>
            <person name="Barbosa-Neto J.F."/>
            <person name="Bothwell J.H."/>
            <person name="Bouget F.Y."/>
            <person name="Brillet L."/>
            <person name="Cabello-Hurtado F."/>
            <person name="Capella-Gutierrez S."/>
            <person name="Charrier B."/>
            <person name="Cladiere L."/>
            <person name="Cock J.M."/>
            <person name="Coelho S.M."/>
            <person name="Colleoni C."/>
            <person name="Czjzek M."/>
            <person name="Da Silva C."/>
            <person name="Delage L."/>
            <person name="Denoeud F."/>
            <person name="Deschamps P."/>
            <person name="Dittami S.M."/>
            <person name="Gabaldon T."/>
            <person name="Gachon C.M."/>
            <person name="Groisillier A."/>
            <person name="Herve C."/>
            <person name="Jabbari K."/>
            <person name="Katinka M."/>
            <person name="Kloareg B."/>
            <person name="Kowalczyk N."/>
            <person name="Labadie K."/>
            <person name="Leblanc C."/>
            <person name="Lopez P.J."/>
            <person name="McLachlan D.H."/>
            <person name="Meslet-Cladiere L."/>
            <person name="Moustafa A."/>
            <person name="Nehr Z."/>
            <person name="Nyvall Collen P."/>
            <person name="Panaud O."/>
            <person name="Partensky F."/>
            <person name="Poulain J."/>
            <person name="Rensing S.A."/>
            <person name="Rousvoal S."/>
            <person name="Samson G."/>
            <person name="Symeonidi A."/>
            <person name="Weissenbach J."/>
            <person name="Zambounis A."/>
            <person name="Wincker P."/>
            <person name="Boyen C."/>
        </authorList>
    </citation>
    <scope>NUCLEOTIDE SEQUENCE [LARGE SCALE GENOMIC DNA]</scope>
    <source>
        <strain evidence="2">cv. Stackhouse</strain>
    </source>
</reference>
<dbReference type="RefSeq" id="XP_005715659.1">
    <property type="nucleotide sequence ID" value="XM_005715602.1"/>
</dbReference>
<dbReference type="KEGG" id="ccp:CHC_T00004288001"/>
<protein>
    <submittedName>
        <fullName evidence="1">Uncharacterized protein</fullName>
    </submittedName>
</protein>
<sequence>MLVLHTIRTHWSSSRRRARAGCWAAEDLFQGEQRQT</sequence>